<dbReference type="InterPro" id="IPR036388">
    <property type="entry name" value="WH-like_DNA-bd_sf"/>
</dbReference>
<reference evidence="5 6" key="1">
    <citation type="submission" date="2020-01" db="EMBL/GenBank/DDBJ databases">
        <title>Genome sequence of Desulfovibrio aerotolerans DSM 16695(T).</title>
        <authorList>
            <person name="Karnachuk O."/>
            <person name="Avakyan M."/>
            <person name="Mardanov A."/>
            <person name="Kadnikov V."/>
            <person name="Ravin N."/>
        </authorList>
    </citation>
    <scope>NUCLEOTIDE SEQUENCE [LARGE SCALE GENOMIC DNA]</scope>
    <source>
        <strain evidence="5 6">DSM 16695</strain>
    </source>
</reference>
<dbReference type="PANTHER" id="PTHR44688">
    <property type="entry name" value="DNA-BINDING TRANSCRIPTIONAL ACTIVATOR DEVR_DOSR"/>
    <property type="match status" value="1"/>
</dbReference>
<dbReference type="PRINTS" id="PR00038">
    <property type="entry name" value="HTHLUXR"/>
</dbReference>
<dbReference type="GO" id="GO:0006355">
    <property type="term" value="P:regulation of DNA-templated transcription"/>
    <property type="evidence" value="ECO:0007669"/>
    <property type="project" value="InterPro"/>
</dbReference>
<dbReference type="InterPro" id="IPR005143">
    <property type="entry name" value="TF_LuxR_autoind-bd_dom"/>
</dbReference>
<dbReference type="InterPro" id="IPR000792">
    <property type="entry name" value="Tscrpt_reg_LuxR_C"/>
</dbReference>
<keyword evidence="2" id="KW-0238">DNA-binding</keyword>
<dbReference type="PROSITE" id="PS50043">
    <property type="entry name" value="HTH_LUXR_2"/>
    <property type="match status" value="1"/>
</dbReference>
<dbReference type="SMART" id="SM00421">
    <property type="entry name" value="HTH_LUXR"/>
    <property type="match status" value="1"/>
</dbReference>
<dbReference type="CDD" id="cd06170">
    <property type="entry name" value="LuxR_C_like"/>
    <property type="match status" value="1"/>
</dbReference>
<dbReference type="GO" id="GO:0003677">
    <property type="term" value="F:DNA binding"/>
    <property type="evidence" value="ECO:0007669"/>
    <property type="project" value="UniProtKB-KW"/>
</dbReference>
<dbReference type="Gene3D" id="3.30.450.80">
    <property type="entry name" value="Transcription factor LuxR-like, autoinducer-binding domain"/>
    <property type="match status" value="1"/>
</dbReference>
<evidence type="ECO:0000313" key="6">
    <source>
        <dbReference type="Proteomes" id="UP000482487"/>
    </source>
</evidence>
<dbReference type="Proteomes" id="UP000482487">
    <property type="component" value="Unassembled WGS sequence"/>
</dbReference>
<protein>
    <submittedName>
        <fullName evidence="5">LuxR family transcriptional regulator</fullName>
    </submittedName>
</protein>
<dbReference type="PANTHER" id="PTHR44688:SF25">
    <property type="entry name" value="HTH LUXR-TYPE DOMAIN-CONTAINING PROTEIN"/>
    <property type="match status" value="1"/>
</dbReference>
<evidence type="ECO:0000256" key="3">
    <source>
        <dbReference type="ARBA" id="ARBA00023163"/>
    </source>
</evidence>
<proteinExistence type="predicted"/>
<sequence length="290" mass="33839">MKINSKSGLKTRRIFGYVEINLRHVLGKTWLCPSGALRMIFPLKFLPKHEAFLLMEIVYKFSTIETCDDYRNLFNDLNFFIPFDYATSGLVVRNNRGVVQSYDLLNINFTEDWISAYDEQKIYLVDVTVEENFKYFKTQCWRETYKKYDNPKKLLSFAHDYNLTNGYSCGAKAFGLYKKPSMISFVWNFEEKCEYISSIIDYITPYIHIALSNVLCVEMLMTKREILTGREKEVASWVKMGKSSWEISVMLKISEATVNYHIANIMNKLNSANRVQAVAIALQYGIIDFD</sequence>
<dbReference type="SUPFAM" id="SSF46894">
    <property type="entry name" value="C-terminal effector domain of the bipartite response regulators"/>
    <property type="match status" value="1"/>
</dbReference>
<evidence type="ECO:0000259" key="4">
    <source>
        <dbReference type="PROSITE" id="PS50043"/>
    </source>
</evidence>
<keyword evidence="1" id="KW-0805">Transcription regulation</keyword>
<dbReference type="RefSeq" id="WP_160964284.1">
    <property type="nucleotide sequence ID" value="NZ_WVUD01000103.1"/>
</dbReference>
<evidence type="ECO:0000256" key="2">
    <source>
        <dbReference type="ARBA" id="ARBA00023125"/>
    </source>
</evidence>
<evidence type="ECO:0000256" key="1">
    <source>
        <dbReference type="ARBA" id="ARBA00023015"/>
    </source>
</evidence>
<dbReference type="InterPro" id="IPR036693">
    <property type="entry name" value="TF_LuxR_autoind-bd_dom_sf"/>
</dbReference>
<name>A0A7C9N4J3_9BACT</name>
<dbReference type="PROSITE" id="PS00622">
    <property type="entry name" value="HTH_LUXR_1"/>
    <property type="match status" value="1"/>
</dbReference>
<dbReference type="AlphaFoldDB" id="A0A7C9N4J3"/>
<gene>
    <name evidence="5" type="ORF">GTA51_20230</name>
</gene>
<accession>A0A7C9N4J3</accession>
<organism evidence="5 6">
    <name type="scientific">Solidesulfovibrio aerotolerans</name>
    <dbReference type="NCBI Taxonomy" id="295255"/>
    <lineage>
        <taxon>Bacteria</taxon>
        <taxon>Pseudomonadati</taxon>
        <taxon>Thermodesulfobacteriota</taxon>
        <taxon>Desulfovibrionia</taxon>
        <taxon>Desulfovibrionales</taxon>
        <taxon>Desulfovibrionaceae</taxon>
        <taxon>Solidesulfovibrio</taxon>
    </lineage>
</organism>
<dbReference type="OrthoDB" id="9774661at2"/>
<dbReference type="Pfam" id="PF03472">
    <property type="entry name" value="Autoind_bind"/>
    <property type="match status" value="1"/>
</dbReference>
<dbReference type="InterPro" id="IPR016032">
    <property type="entry name" value="Sig_transdc_resp-reg_C-effctor"/>
</dbReference>
<keyword evidence="3" id="KW-0804">Transcription</keyword>
<dbReference type="SUPFAM" id="SSF75516">
    <property type="entry name" value="Pheromone-binding domain of LuxR-like quorum-sensing transcription factors"/>
    <property type="match status" value="1"/>
</dbReference>
<comment type="caution">
    <text evidence="5">The sequence shown here is derived from an EMBL/GenBank/DDBJ whole genome shotgun (WGS) entry which is preliminary data.</text>
</comment>
<dbReference type="EMBL" id="WVUD01000103">
    <property type="protein sequence ID" value="MYL85411.1"/>
    <property type="molecule type" value="Genomic_DNA"/>
</dbReference>
<dbReference type="Pfam" id="PF00196">
    <property type="entry name" value="GerE"/>
    <property type="match status" value="1"/>
</dbReference>
<evidence type="ECO:0000313" key="5">
    <source>
        <dbReference type="EMBL" id="MYL85411.1"/>
    </source>
</evidence>
<dbReference type="Gene3D" id="1.10.10.10">
    <property type="entry name" value="Winged helix-like DNA-binding domain superfamily/Winged helix DNA-binding domain"/>
    <property type="match status" value="1"/>
</dbReference>
<feature type="domain" description="HTH luxR-type" evidence="4">
    <location>
        <begin position="220"/>
        <end position="285"/>
    </location>
</feature>
<keyword evidence="6" id="KW-1185">Reference proteome</keyword>